<evidence type="ECO:0000313" key="2">
    <source>
        <dbReference type="EMBL" id="KAJ2690492.1"/>
    </source>
</evidence>
<gene>
    <name evidence="2" type="ORF">IWW39_000739</name>
</gene>
<dbReference type="AlphaFoldDB" id="A0A9W8GN67"/>
<keyword evidence="3" id="KW-1185">Reference proteome</keyword>
<reference evidence="2" key="1">
    <citation type="submission" date="2022-07" db="EMBL/GenBank/DDBJ databases">
        <title>Phylogenomic reconstructions and comparative analyses of Kickxellomycotina fungi.</title>
        <authorList>
            <person name="Reynolds N.K."/>
            <person name="Stajich J.E."/>
            <person name="Barry K."/>
            <person name="Grigoriev I.V."/>
            <person name="Crous P."/>
            <person name="Smith M.E."/>
        </authorList>
    </citation>
    <scope>NUCLEOTIDE SEQUENCE</scope>
    <source>
        <strain evidence="2">CBS 109367</strain>
    </source>
</reference>
<accession>A0A9W8GN67</accession>
<feature type="compositionally biased region" description="Basic and acidic residues" evidence="1">
    <location>
        <begin position="120"/>
        <end position="132"/>
    </location>
</feature>
<feature type="compositionally biased region" description="Basic and acidic residues" evidence="1">
    <location>
        <begin position="241"/>
        <end position="251"/>
    </location>
</feature>
<feature type="region of interest" description="Disordered" evidence="1">
    <location>
        <begin position="161"/>
        <end position="310"/>
    </location>
</feature>
<proteinExistence type="predicted"/>
<dbReference type="Proteomes" id="UP001151516">
    <property type="component" value="Unassembled WGS sequence"/>
</dbReference>
<dbReference type="OrthoDB" id="5597470at2759"/>
<protein>
    <submittedName>
        <fullName evidence="2">Uncharacterized protein</fullName>
    </submittedName>
</protein>
<sequence>MSPIDGYERRSWGLGIMLSNSHGQKSAGNQGGAIREPLEQKQAGGSLYSLFHRVSTGIATFLTTEVEKPSKTPMEDILESYYLSQGRKVPDWVYYPPPDPTAPDTSVVDGVPAYKSTRPSVKESEPESEMKTKYSSSASGGALRSFARLNISRLTRTTQFTLGNHSSSTSNAVESGTANIHDSGFNSPARSPSGPPPNVDVHIVESGNTSPGSLHKSESAEALTQEESNGKTPKLIQRSLTLDRWRRKDQQRMGSPISVASLMGKKSEETSKETSTQSSKPCKLLGLDSPPVTLDRPPLTSSVSEPFKPRPLRSKFSVRLGHKNAMEQQAKTKHMIPDRVKRLFKRHSSYEQQESQFH</sequence>
<comment type="caution">
    <text evidence="2">The sequence shown here is derived from an EMBL/GenBank/DDBJ whole genome shotgun (WGS) entry which is preliminary data.</text>
</comment>
<dbReference type="EMBL" id="JANBTX010000011">
    <property type="protein sequence ID" value="KAJ2690492.1"/>
    <property type="molecule type" value="Genomic_DNA"/>
</dbReference>
<evidence type="ECO:0000256" key="1">
    <source>
        <dbReference type="SAM" id="MobiDB-lite"/>
    </source>
</evidence>
<feature type="compositionally biased region" description="Polar residues" evidence="1">
    <location>
        <begin position="161"/>
        <end position="190"/>
    </location>
</feature>
<feature type="region of interest" description="Disordered" evidence="1">
    <location>
        <begin position="100"/>
        <end position="139"/>
    </location>
</feature>
<name>A0A9W8GN67_9FUNG</name>
<organism evidence="2 3">
    <name type="scientific">Coemansia spiralis</name>
    <dbReference type="NCBI Taxonomy" id="417178"/>
    <lineage>
        <taxon>Eukaryota</taxon>
        <taxon>Fungi</taxon>
        <taxon>Fungi incertae sedis</taxon>
        <taxon>Zoopagomycota</taxon>
        <taxon>Kickxellomycotina</taxon>
        <taxon>Kickxellomycetes</taxon>
        <taxon>Kickxellales</taxon>
        <taxon>Kickxellaceae</taxon>
        <taxon>Coemansia</taxon>
    </lineage>
</organism>
<evidence type="ECO:0000313" key="3">
    <source>
        <dbReference type="Proteomes" id="UP001151516"/>
    </source>
</evidence>